<keyword evidence="4" id="KW-0808">Transferase</keyword>
<dbReference type="OMA" id="DQDYITE"/>
<evidence type="ECO:0000256" key="3">
    <source>
        <dbReference type="PROSITE-ProRule" id="PRU10141"/>
    </source>
</evidence>
<dbReference type="AlphaFoldDB" id="A0D9M7"/>
<protein>
    <recommendedName>
        <fullName evidence="5">Protein kinase domain-containing protein</fullName>
    </recommendedName>
</protein>
<feature type="binding site" evidence="3">
    <location>
        <position position="146"/>
    </location>
    <ligand>
        <name>ATP</name>
        <dbReference type="ChEBI" id="CHEBI:30616"/>
    </ligand>
</feature>
<keyword evidence="1 3" id="KW-0547">Nucleotide-binding</keyword>
<keyword evidence="7" id="KW-1185">Reference proteome</keyword>
<comment type="similarity">
    <text evidence="4">Belongs to the protein kinase superfamily.</text>
</comment>
<dbReference type="PROSITE" id="PS50011">
    <property type="entry name" value="PROTEIN_KINASE_DOM"/>
    <property type="match status" value="1"/>
</dbReference>
<keyword evidence="4" id="KW-0418">Kinase</keyword>
<keyword evidence="2 3" id="KW-0067">ATP-binding</keyword>
<evidence type="ECO:0000256" key="2">
    <source>
        <dbReference type="ARBA" id="ARBA00022840"/>
    </source>
</evidence>
<dbReference type="KEGG" id="ptm:GSPATT00014674001"/>
<evidence type="ECO:0000313" key="7">
    <source>
        <dbReference type="Proteomes" id="UP000000600"/>
    </source>
</evidence>
<dbReference type="GO" id="GO:0005524">
    <property type="term" value="F:ATP binding"/>
    <property type="evidence" value="ECO:0007669"/>
    <property type="project" value="UniProtKB-UniRule"/>
</dbReference>
<keyword evidence="4" id="KW-0723">Serine/threonine-protein kinase</keyword>
<dbReference type="GeneID" id="5032926"/>
<dbReference type="InParanoid" id="A0D9M7"/>
<dbReference type="PROSITE" id="PS00108">
    <property type="entry name" value="PROTEIN_KINASE_ST"/>
    <property type="match status" value="1"/>
</dbReference>
<evidence type="ECO:0000259" key="5">
    <source>
        <dbReference type="PROSITE" id="PS50011"/>
    </source>
</evidence>
<dbReference type="OrthoDB" id="303499at2759"/>
<organism evidence="6 7">
    <name type="scientific">Paramecium tetraurelia</name>
    <dbReference type="NCBI Taxonomy" id="5888"/>
    <lineage>
        <taxon>Eukaryota</taxon>
        <taxon>Sar</taxon>
        <taxon>Alveolata</taxon>
        <taxon>Ciliophora</taxon>
        <taxon>Intramacronucleata</taxon>
        <taxon>Oligohymenophorea</taxon>
        <taxon>Peniculida</taxon>
        <taxon>Parameciidae</taxon>
        <taxon>Paramecium</taxon>
    </lineage>
</organism>
<feature type="domain" description="Protein kinase" evidence="5">
    <location>
        <begin position="112"/>
        <end position="390"/>
    </location>
</feature>
<dbReference type="InterPro" id="IPR017441">
    <property type="entry name" value="Protein_kinase_ATP_BS"/>
</dbReference>
<dbReference type="PROSITE" id="PS00107">
    <property type="entry name" value="PROTEIN_KINASE_ATP"/>
    <property type="match status" value="1"/>
</dbReference>
<dbReference type="Gene3D" id="3.30.200.20">
    <property type="entry name" value="Phosphorylase Kinase, domain 1"/>
    <property type="match status" value="1"/>
</dbReference>
<dbReference type="InterPro" id="IPR008271">
    <property type="entry name" value="Ser/Thr_kinase_AS"/>
</dbReference>
<evidence type="ECO:0000313" key="6">
    <source>
        <dbReference type="EMBL" id="CAK79744.1"/>
    </source>
</evidence>
<dbReference type="SMART" id="SM00220">
    <property type="entry name" value="S_TKc"/>
    <property type="match status" value="1"/>
</dbReference>
<dbReference type="FunFam" id="1.10.510.10:FF:000945">
    <property type="entry name" value="Uncharacterized protein"/>
    <property type="match status" value="1"/>
</dbReference>
<gene>
    <name evidence="6" type="ORF">GSPATT00014674001</name>
</gene>
<dbReference type="Proteomes" id="UP000000600">
    <property type="component" value="Unassembled WGS sequence"/>
</dbReference>
<name>A0D9M7_PARTE</name>
<evidence type="ECO:0000256" key="4">
    <source>
        <dbReference type="RuleBase" id="RU000304"/>
    </source>
</evidence>
<dbReference type="InterPro" id="IPR000719">
    <property type="entry name" value="Prot_kinase_dom"/>
</dbReference>
<reference evidence="6 7" key="1">
    <citation type="journal article" date="2006" name="Nature">
        <title>Global trends of whole-genome duplications revealed by the ciliate Paramecium tetraurelia.</title>
        <authorList>
            <consortium name="Genoscope"/>
            <person name="Aury J.-M."/>
            <person name="Jaillon O."/>
            <person name="Duret L."/>
            <person name="Noel B."/>
            <person name="Jubin C."/>
            <person name="Porcel B.M."/>
            <person name="Segurens B."/>
            <person name="Daubin V."/>
            <person name="Anthouard V."/>
            <person name="Aiach N."/>
            <person name="Arnaiz O."/>
            <person name="Billaut A."/>
            <person name="Beisson J."/>
            <person name="Blanc I."/>
            <person name="Bouhouche K."/>
            <person name="Camara F."/>
            <person name="Duharcourt S."/>
            <person name="Guigo R."/>
            <person name="Gogendeau D."/>
            <person name="Katinka M."/>
            <person name="Keller A.-M."/>
            <person name="Kissmehl R."/>
            <person name="Klotz C."/>
            <person name="Koll F."/>
            <person name="Le Moue A."/>
            <person name="Lepere C."/>
            <person name="Malinsky S."/>
            <person name="Nowacki M."/>
            <person name="Nowak J.K."/>
            <person name="Plattner H."/>
            <person name="Poulain J."/>
            <person name="Ruiz F."/>
            <person name="Serrano V."/>
            <person name="Zagulski M."/>
            <person name="Dessen P."/>
            <person name="Betermier M."/>
            <person name="Weissenbach J."/>
            <person name="Scarpelli C."/>
            <person name="Schachter V."/>
            <person name="Sperling L."/>
            <person name="Meyer E."/>
            <person name="Cohen J."/>
            <person name="Wincker P."/>
        </authorList>
    </citation>
    <scope>NUCLEOTIDE SEQUENCE [LARGE SCALE GENOMIC DNA]</scope>
    <source>
        <strain evidence="6 7">Stock d4-2</strain>
    </source>
</reference>
<proteinExistence type="inferred from homology"/>
<dbReference type="HOGENOM" id="CLU_000288_177_2_1"/>
<dbReference type="GO" id="GO:0007165">
    <property type="term" value="P:signal transduction"/>
    <property type="evidence" value="ECO:0000318"/>
    <property type="project" value="GO_Central"/>
</dbReference>
<dbReference type="eggNOG" id="KOG0032">
    <property type="taxonomic scope" value="Eukaryota"/>
</dbReference>
<dbReference type="InterPro" id="IPR011009">
    <property type="entry name" value="Kinase-like_dom_sf"/>
</dbReference>
<dbReference type="PANTHER" id="PTHR44167">
    <property type="entry name" value="OVARIAN-SPECIFIC SERINE/THREONINE-PROTEIN KINASE LOK-RELATED"/>
    <property type="match status" value="1"/>
</dbReference>
<dbReference type="GO" id="GO:0004674">
    <property type="term" value="F:protein serine/threonine kinase activity"/>
    <property type="evidence" value="ECO:0000318"/>
    <property type="project" value="GO_Central"/>
</dbReference>
<sequence length="486" mass="56779">MDKIDYSQVRFSFIGTRKHLFKDKKYYVYVFDDSLLMGIIPNSQNPKYKIRLEINIKFRWTLKKTKQGWIIESFYFPYKKSAKPLFGSNDDLQRLKEFTNLKVTFENMNSIYQQFQLIGQGSTGKVFSAVHTIEQKIYAIKSIPKKQLKSQLDQNQAAFKMEVSILKLLAKYPDNFITLKEIYEGEDMQCLVTAFLEGPNLIEEFERLKTTNQNRFSSIEVKIILKKLLINLATLHSHKIIHRDLKPENLMFKVEGDNSSLILVDFGLATYESFEMLFYPKCGTPGYVAPEIFNVKTANQYSTKVDIFSCGCIFYKLLTGKNVFKGETFDEVLKNNRKGQIDFNLRIDQDYITEYSLVFSGIIQNLLQKMLLKNPINRISAFDALNHPYFRDVDNNIHPSLRSLQFNEEMCEDEEVNNEKSEEEDKNNIQMPKINRKCQLIWNLTFFQQNSQKTVFDSRQLIEYDPLSGSKYAKITSCPLVSEVLE</sequence>
<dbReference type="Gene3D" id="1.10.510.10">
    <property type="entry name" value="Transferase(Phosphotransferase) domain 1"/>
    <property type="match status" value="1"/>
</dbReference>
<accession>A0D9M7</accession>
<dbReference type="PANTHER" id="PTHR44167:SF18">
    <property type="entry name" value="PROTEIN KINASE DOMAIN-CONTAINING PROTEIN"/>
    <property type="match status" value="1"/>
</dbReference>
<dbReference type="SUPFAM" id="SSF56112">
    <property type="entry name" value="Protein kinase-like (PK-like)"/>
    <property type="match status" value="1"/>
</dbReference>
<dbReference type="RefSeq" id="XP_001447141.1">
    <property type="nucleotide sequence ID" value="XM_001447104.1"/>
</dbReference>
<dbReference type="Pfam" id="PF00069">
    <property type="entry name" value="Pkinase"/>
    <property type="match status" value="1"/>
</dbReference>
<dbReference type="EMBL" id="CT868341">
    <property type="protein sequence ID" value="CAK79744.1"/>
    <property type="molecule type" value="Genomic_DNA"/>
</dbReference>
<evidence type="ECO:0000256" key="1">
    <source>
        <dbReference type="ARBA" id="ARBA00022741"/>
    </source>
</evidence>